<dbReference type="Proteomes" id="UP001239111">
    <property type="component" value="Chromosome 1"/>
</dbReference>
<name>A0ACC2PNB0_9HYME</name>
<evidence type="ECO:0000313" key="2">
    <source>
        <dbReference type="Proteomes" id="UP001239111"/>
    </source>
</evidence>
<accession>A0ACC2PNB0</accession>
<proteinExistence type="predicted"/>
<gene>
    <name evidence="1" type="ORF">QAD02_019624</name>
</gene>
<organism evidence="1 2">
    <name type="scientific">Eretmocerus hayati</name>
    <dbReference type="NCBI Taxonomy" id="131215"/>
    <lineage>
        <taxon>Eukaryota</taxon>
        <taxon>Metazoa</taxon>
        <taxon>Ecdysozoa</taxon>
        <taxon>Arthropoda</taxon>
        <taxon>Hexapoda</taxon>
        <taxon>Insecta</taxon>
        <taxon>Pterygota</taxon>
        <taxon>Neoptera</taxon>
        <taxon>Endopterygota</taxon>
        <taxon>Hymenoptera</taxon>
        <taxon>Apocrita</taxon>
        <taxon>Proctotrupomorpha</taxon>
        <taxon>Chalcidoidea</taxon>
        <taxon>Aphelinidae</taxon>
        <taxon>Aphelininae</taxon>
        <taxon>Eretmocerus</taxon>
    </lineage>
</organism>
<comment type="caution">
    <text evidence="1">The sequence shown here is derived from an EMBL/GenBank/DDBJ whole genome shotgun (WGS) entry which is preliminary data.</text>
</comment>
<reference evidence="1" key="1">
    <citation type="submission" date="2023-04" db="EMBL/GenBank/DDBJ databases">
        <title>A chromosome-level genome assembly of the parasitoid wasp Eretmocerus hayati.</title>
        <authorList>
            <person name="Zhong Y."/>
            <person name="Liu S."/>
            <person name="Liu Y."/>
        </authorList>
    </citation>
    <scope>NUCLEOTIDE SEQUENCE</scope>
    <source>
        <strain evidence="1">ZJU_SS_LIU_2023</strain>
    </source>
</reference>
<dbReference type="EMBL" id="CM056741">
    <property type="protein sequence ID" value="KAJ8683832.1"/>
    <property type="molecule type" value="Genomic_DNA"/>
</dbReference>
<keyword evidence="2" id="KW-1185">Reference proteome</keyword>
<protein>
    <submittedName>
        <fullName evidence="1">Uncharacterized protein</fullName>
    </submittedName>
</protein>
<sequence>MNARTQLFELSMEGHQVDEAVASIFHTVLFHRSLGKFTYKDDAAGSYSVGSVGYQDVQCDFIDFTYVCCSSETLDRALKSKISSFSQALRSHDSPGSGQISLEFFQRKRHTIPFYNECIPWEVWTLRLELLKLATENERQLCREKLSDMLTEKIINVTELMNRPHYTPRVPERQDLELIFDTSFEDVQPYLFRTTYFTNGPKATTVGSTVRKLFKETLSM</sequence>
<evidence type="ECO:0000313" key="1">
    <source>
        <dbReference type="EMBL" id="KAJ8683832.1"/>
    </source>
</evidence>